<keyword evidence="1" id="KW-0175">Coiled coil</keyword>
<evidence type="ECO:0000256" key="2">
    <source>
        <dbReference type="SAM" id="MobiDB-lite"/>
    </source>
</evidence>
<proteinExistence type="predicted"/>
<evidence type="ECO:0000256" key="3">
    <source>
        <dbReference type="SAM" id="SignalP"/>
    </source>
</evidence>
<dbReference type="PANTHER" id="PTHR10773:SF19">
    <property type="match status" value="1"/>
</dbReference>
<feature type="compositionally biased region" description="Basic and acidic residues" evidence="2">
    <location>
        <begin position="52"/>
        <end position="64"/>
    </location>
</feature>
<dbReference type="AlphaFoldDB" id="A0ABD0STI4"/>
<feature type="signal peptide" evidence="3">
    <location>
        <begin position="1"/>
        <end position="17"/>
    </location>
</feature>
<dbReference type="Proteomes" id="UP001549921">
    <property type="component" value="Unassembled WGS sequence"/>
</dbReference>
<dbReference type="PANTHER" id="PTHR10773">
    <property type="entry name" value="DNA-DIRECTED RNA POLYMERASES I, II, AND III SUBUNIT RPABC2"/>
    <property type="match status" value="1"/>
</dbReference>
<sequence length="809" mass="93939">MGFHFSILICISAKTTALLDEEQQCDFQSPLAPTYSPLTPLVATKKATSKIDASDCEHRERERNSSPLRQMSPLTFEIYQTLSESFLENGTETSIANNDVSEMEPEQLTETLRQKTHSKELHDLASDSDNDPNFIPNSEEDSSDQENLVRSRKIKVVAVAHNKTEKEMNTSLIPDADANDLCELTTCANDSINDETTQTSNESESLLSTNECLDSVTSAGRPKKGRKRKYQDYTLRERKQRKYENLPYQGKTKYVNSLVFRDYTCSCSKKCHQLISKEKREVEFQRYETPKKRSYTVVHGNKSGNKKPKEFTRTYKIANVEVCRNMFVNNFQITPKKVDISLRKFRRDKCINDERGQSVGGWNKTQEEDVKFVKDFIDSLPKYESHYRRDQNSGCQYLKLGMTNQKLYELYLEKHKEVYEAAKAPVSFNTLKKIFFTNFNLRCKSLKKDTCSRCDAFNNKIKNCTDEGQEKLKEERLKHLKRAEDLRENMKKDLLKAKTDENFECLTFDLEKTLPLPRIPTSIVFYKRQLWLYNCGIHAGSDESAHCYVWIEGEAGRGAQEVGSCLIKYIKNKLNSKVQHLVLWSDCCGGQNRNIKIVLMLKAILNQHQSLKTITLKYLESGHTFLPNDTDFSKIETQLKYHERIYTADEYISVIKRSKKKNPIQVQRMGKEDFFSTKKIEKNIVNRKICVNKVKVNWLQTKEILLKKEYMHTIFMKTQNEEHQELNIEKKIKGKSLELTQDDFTLLWPNGKEIPQAKLDDLKSLFEFIPKDCLDFYNSLQGNSTLQDDIDGFGGEPDFNIENQEQEEN</sequence>
<evidence type="ECO:0000259" key="4">
    <source>
        <dbReference type="Pfam" id="PF25273"/>
    </source>
</evidence>
<dbReference type="Pfam" id="PF25273">
    <property type="entry name" value="DUF7869"/>
    <property type="match status" value="1"/>
</dbReference>
<dbReference type="EMBL" id="JBEDNZ010000016">
    <property type="protein sequence ID" value="KAL0822827.1"/>
    <property type="molecule type" value="Genomic_DNA"/>
</dbReference>
<evidence type="ECO:0000256" key="1">
    <source>
        <dbReference type="SAM" id="Coils"/>
    </source>
</evidence>
<comment type="caution">
    <text evidence="5">The sequence shown here is derived from an EMBL/GenBank/DDBJ whole genome shotgun (WGS) entry which is preliminary data.</text>
</comment>
<feature type="region of interest" description="Disordered" evidence="2">
    <location>
        <begin position="95"/>
        <end position="149"/>
    </location>
</feature>
<gene>
    <name evidence="5" type="ORF">ABMA28_004824</name>
</gene>
<feature type="domain" description="DUF7869" evidence="4">
    <location>
        <begin position="546"/>
        <end position="682"/>
    </location>
</feature>
<feature type="coiled-coil region" evidence="1">
    <location>
        <begin position="469"/>
        <end position="500"/>
    </location>
</feature>
<accession>A0ABD0STI4</accession>
<evidence type="ECO:0000313" key="6">
    <source>
        <dbReference type="Proteomes" id="UP001549921"/>
    </source>
</evidence>
<feature type="chain" id="PRO_5044786000" description="DUF7869 domain-containing protein" evidence="3">
    <location>
        <begin position="18"/>
        <end position="809"/>
    </location>
</feature>
<name>A0ABD0STI4_LOXSC</name>
<reference evidence="5 6" key="1">
    <citation type="submission" date="2024-06" db="EMBL/GenBank/DDBJ databases">
        <title>A chromosome-level genome assembly of beet webworm, Loxostege sticticalis.</title>
        <authorList>
            <person name="Zhang Y."/>
        </authorList>
    </citation>
    <scope>NUCLEOTIDE SEQUENCE [LARGE SCALE GENOMIC DNA]</scope>
    <source>
        <strain evidence="5">AQ028</strain>
        <tissue evidence="5">Male pupae</tissue>
    </source>
</reference>
<protein>
    <recommendedName>
        <fullName evidence="4">DUF7869 domain-containing protein</fullName>
    </recommendedName>
</protein>
<evidence type="ECO:0000313" key="5">
    <source>
        <dbReference type="EMBL" id="KAL0822827.1"/>
    </source>
</evidence>
<organism evidence="5 6">
    <name type="scientific">Loxostege sticticalis</name>
    <name type="common">Beet webworm moth</name>
    <dbReference type="NCBI Taxonomy" id="481309"/>
    <lineage>
        <taxon>Eukaryota</taxon>
        <taxon>Metazoa</taxon>
        <taxon>Ecdysozoa</taxon>
        <taxon>Arthropoda</taxon>
        <taxon>Hexapoda</taxon>
        <taxon>Insecta</taxon>
        <taxon>Pterygota</taxon>
        <taxon>Neoptera</taxon>
        <taxon>Endopterygota</taxon>
        <taxon>Lepidoptera</taxon>
        <taxon>Glossata</taxon>
        <taxon>Ditrysia</taxon>
        <taxon>Pyraloidea</taxon>
        <taxon>Crambidae</taxon>
        <taxon>Pyraustinae</taxon>
        <taxon>Loxostege</taxon>
    </lineage>
</organism>
<feature type="region of interest" description="Disordered" evidence="2">
    <location>
        <begin position="52"/>
        <end position="71"/>
    </location>
</feature>
<dbReference type="InterPro" id="IPR057191">
    <property type="entry name" value="DUF7869"/>
</dbReference>
<keyword evidence="3" id="KW-0732">Signal</keyword>